<sequence length="156" mass="17990">MGQIMAIIILFIIVIVEFTMIKSNNDKLRRQKRRYDHLLRGNNPDLNLEELILELNKQIDKSNKEIRSLDQRSADTKNSSMGAVNKMAVVHFDAFENQRGKNSFSLTLLDSYHNGIILTNLYSQEGSNTYLKEIINGESEIELSERENECLEKAKL</sequence>
<keyword evidence="1" id="KW-0812">Transmembrane</keyword>
<evidence type="ECO:0000313" key="2">
    <source>
        <dbReference type="EMBL" id="MSS77577.1"/>
    </source>
</evidence>
<protein>
    <submittedName>
        <fullName evidence="2">DUF4446 family protein</fullName>
    </submittedName>
</protein>
<organism evidence="2 3">
    <name type="scientific">Anaerococcus porci</name>
    <dbReference type="NCBI Taxonomy" id="2652269"/>
    <lineage>
        <taxon>Bacteria</taxon>
        <taxon>Bacillati</taxon>
        <taxon>Bacillota</taxon>
        <taxon>Tissierellia</taxon>
        <taxon>Tissierellales</taxon>
        <taxon>Peptoniphilaceae</taxon>
        <taxon>Anaerococcus</taxon>
    </lineage>
</organism>
<dbReference type="AlphaFoldDB" id="A0A6N7VUS2"/>
<keyword evidence="1" id="KW-0472">Membrane</keyword>
<evidence type="ECO:0000313" key="3">
    <source>
        <dbReference type="Proteomes" id="UP000441925"/>
    </source>
</evidence>
<feature type="transmembrane region" description="Helical" evidence="1">
    <location>
        <begin position="6"/>
        <end position="24"/>
    </location>
</feature>
<gene>
    <name evidence="2" type="ORF">FYJ26_03995</name>
</gene>
<dbReference type="Pfam" id="PF14584">
    <property type="entry name" value="DUF4446"/>
    <property type="match status" value="1"/>
</dbReference>
<reference evidence="2 3" key="1">
    <citation type="submission" date="2019-08" db="EMBL/GenBank/DDBJ databases">
        <title>In-depth cultivation of the pig gut microbiome towards novel bacterial diversity and tailored functional studies.</title>
        <authorList>
            <person name="Wylensek D."/>
            <person name="Hitch T.C.A."/>
            <person name="Clavel T."/>
        </authorList>
    </citation>
    <scope>NUCLEOTIDE SEQUENCE [LARGE SCALE GENOMIC DNA]</scope>
    <source>
        <strain evidence="2 3">WCA-380-WT-2B</strain>
    </source>
</reference>
<evidence type="ECO:0000256" key="1">
    <source>
        <dbReference type="SAM" id="Phobius"/>
    </source>
</evidence>
<proteinExistence type="predicted"/>
<accession>A0A6N7VUS2</accession>
<dbReference type="Proteomes" id="UP000441925">
    <property type="component" value="Unassembled WGS sequence"/>
</dbReference>
<dbReference type="InterPro" id="IPR027981">
    <property type="entry name" value="DUF4446"/>
</dbReference>
<name>A0A6N7VUS2_9FIRM</name>
<keyword evidence="3" id="KW-1185">Reference proteome</keyword>
<dbReference type="RefSeq" id="WP_154539839.1">
    <property type="nucleotide sequence ID" value="NZ_JAXDSU010000019.1"/>
</dbReference>
<comment type="caution">
    <text evidence="2">The sequence shown here is derived from an EMBL/GenBank/DDBJ whole genome shotgun (WGS) entry which is preliminary data.</text>
</comment>
<keyword evidence="1" id="KW-1133">Transmembrane helix</keyword>
<dbReference type="EMBL" id="VULQ01000003">
    <property type="protein sequence ID" value="MSS77577.1"/>
    <property type="molecule type" value="Genomic_DNA"/>
</dbReference>